<proteinExistence type="predicted"/>
<reference evidence="5" key="1">
    <citation type="journal article" date="2009" name="Genome Res.">
        <title>Comparative genomic analyses of the human fungal pathogens Coccidioides and their relatives.</title>
        <authorList>
            <person name="Sharpton T.J."/>
            <person name="Stajich J.E."/>
            <person name="Rounsley S.D."/>
            <person name="Gardner M.J."/>
            <person name="Wortman J.R."/>
            <person name="Jordar V.S."/>
            <person name="Maiti R."/>
            <person name="Kodira C.D."/>
            <person name="Neafsey D.E."/>
            <person name="Zeng Q."/>
            <person name="Hung C.-Y."/>
            <person name="McMahan C."/>
            <person name="Muszewska A."/>
            <person name="Grynberg M."/>
            <person name="Mandel M.A."/>
            <person name="Kellner E.M."/>
            <person name="Barker B.M."/>
            <person name="Galgiani J.N."/>
            <person name="Orbach M.J."/>
            <person name="Kirkland T.N."/>
            <person name="Cole G.T."/>
            <person name="Henn M.R."/>
            <person name="Birren B.W."/>
            <person name="Taylor J.W."/>
        </authorList>
    </citation>
    <scope>NUCLEOTIDE SEQUENCE [LARGE SCALE GENOMIC DNA]</scope>
    <source>
        <strain evidence="5">RS</strain>
    </source>
</reference>
<dbReference type="STRING" id="246410.A0A0D8JVY2"/>
<keyword evidence="1" id="KW-0833">Ubl conjugation pathway</keyword>
<sequence length="229" mass="25651">MSSDPLPSFPFLNPGEFRSICSSFVNRVTGYSGDLRTLGWTNVKQDYQDGSAMLIISRIIDLPQWANGEQNDEGSCLQDDIEDDDPEMLIRPSSISGTSKVEMEYHILLSPTYQVPVLHFFFKNTLYSGPNALEIVYEHLVPPAYRSDLKQVGVMGGISMTVRRSTTRGTISQVTSRAIKADNDTEPSDIRYPSIFYSPLQYSKCLANCPREGSSHSRNIPATVVRINW</sequence>
<protein>
    <submittedName>
        <fullName evidence="4">Uncharacterized protein</fullName>
    </submittedName>
</protein>
<evidence type="ECO:0000313" key="4">
    <source>
        <dbReference type="EMBL" id="KJF61269.1"/>
    </source>
</evidence>
<dbReference type="OrthoDB" id="4089664at2759"/>
<dbReference type="AlphaFoldDB" id="A0A0D8JVY2"/>
<evidence type="ECO:0000313" key="5">
    <source>
        <dbReference type="Proteomes" id="UP000001261"/>
    </source>
</evidence>
<name>A0A0D8JVY2_COCIM</name>
<dbReference type="GO" id="GO:0015031">
    <property type="term" value="P:protein transport"/>
    <property type="evidence" value="ECO:0007669"/>
    <property type="project" value="UniProtKB-KW"/>
</dbReference>
<dbReference type="InterPro" id="IPR007135">
    <property type="entry name" value="Atg3/Atg10"/>
</dbReference>
<dbReference type="Proteomes" id="UP000001261">
    <property type="component" value="Unassembled WGS sequence"/>
</dbReference>
<keyword evidence="5" id="KW-1185">Reference proteome</keyword>
<keyword evidence="2" id="KW-0653">Protein transport</keyword>
<dbReference type="Pfam" id="PF03987">
    <property type="entry name" value="Autophagy_act_C"/>
    <property type="match status" value="1"/>
</dbReference>
<dbReference type="VEuPathDB" id="FungiDB:CIMG_10173"/>
<keyword evidence="3" id="KW-0072">Autophagy</keyword>
<dbReference type="GO" id="GO:0006914">
    <property type="term" value="P:autophagy"/>
    <property type="evidence" value="ECO:0007669"/>
    <property type="project" value="UniProtKB-KW"/>
</dbReference>
<dbReference type="RefSeq" id="XP_004444683.1">
    <property type="nucleotide sequence ID" value="XM_004444626.1"/>
</dbReference>
<keyword evidence="2" id="KW-0813">Transport</keyword>
<evidence type="ECO:0000256" key="3">
    <source>
        <dbReference type="ARBA" id="ARBA00023006"/>
    </source>
</evidence>
<evidence type="ECO:0000256" key="2">
    <source>
        <dbReference type="ARBA" id="ARBA00022927"/>
    </source>
</evidence>
<dbReference type="GO" id="GO:0019787">
    <property type="term" value="F:ubiquitin-like protein transferase activity"/>
    <property type="evidence" value="ECO:0007669"/>
    <property type="project" value="InterPro"/>
</dbReference>
<organism evidence="4 5">
    <name type="scientific">Coccidioides immitis (strain RS)</name>
    <name type="common">Valley fever fungus</name>
    <dbReference type="NCBI Taxonomy" id="246410"/>
    <lineage>
        <taxon>Eukaryota</taxon>
        <taxon>Fungi</taxon>
        <taxon>Dikarya</taxon>
        <taxon>Ascomycota</taxon>
        <taxon>Pezizomycotina</taxon>
        <taxon>Eurotiomycetes</taxon>
        <taxon>Eurotiomycetidae</taxon>
        <taxon>Onygenales</taxon>
        <taxon>Onygenaceae</taxon>
        <taxon>Coccidioides</taxon>
    </lineage>
</organism>
<evidence type="ECO:0000256" key="1">
    <source>
        <dbReference type="ARBA" id="ARBA00022786"/>
    </source>
</evidence>
<dbReference type="InParanoid" id="A0A0D8JVY2"/>
<reference evidence="5" key="2">
    <citation type="journal article" date="2010" name="Genome Res.">
        <title>Population genomic sequencing of Coccidioides fungi reveals recent hybridization and transposon control.</title>
        <authorList>
            <person name="Neafsey D.E."/>
            <person name="Barker B.M."/>
            <person name="Sharpton T.J."/>
            <person name="Stajich J.E."/>
            <person name="Park D.J."/>
            <person name="Whiston E."/>
            <person name="Hung C.-Y."/>
            <person name="McMahan C."/>
            <person name="White J."/>
            <person name="Sykes S."/>
            <person name="Heiman D."/>
            <person name="Young S."/>
            <person name="Zeng Q."/>
            <person name="Abouelleil A."/>
            <person name="Aftuck L."/>
            <person name="Bessette D."/>
            <person name="Brown A."/>
            <person name="FitzGerald M."/>
            <person name="Lui A."/>
            <person name="Macdonald J.P."/>
            <person name="Priest M."/>
            <person name="Orbach M.J."/>
            <person name="Galgiani J.N."/>
            <person name="Kirkland T.N."/>
            <person name="Cole G.T."/>
            <person name="Birren B.W."/>
            <person name="Henn M.R."/>
            <person name="Taylor J.W."/>
            <person name="Rounsley S.D."/>
        </authorList>
    </citation>
    <scope>GENOME REANNOTATION</scope>
    <source>
        <strain evidence="5">RS</strain>
    </source>
</reference>
<gene>
    <name evidence="4" type="ORF">CIMG_10173</name>
</gene>
<dbReference type="GeneID" id="4558216"/>
<accession>A0A0D8JVY2</accession>
<dbReference type="EMBL" id="GG704915">
    <property type="protein sequence ID" value="KJF61269.1"/>
    <property type="molecule type" value="Genomic_DNA"/>
</dbReference>